<dbReference type="Pfam" id="PF03016">
    <property type="entry name" value="Exostosin_GT47"/>
    <property type="match status" value="1"/>
</dbReference>
<protein>
    <recommendedName>
        <fullName evidence="2">methylmalonate-semialdehyde dehydrogenase (CoA acylating)</fullName>
        <ecNumber evidence="2">1.2.1.27</ecNumber>
    </recommendedName>
</protein>
<dbReference type="PROSITE" id="PS51257">
    <property type="entry name" value="PROKAR_LIPOPROTEIN"/>
    <property type="match status" value="1"/>
</dbReference>
<dbReference type="PANTHER" id="PTHR43866:SF3">
    <property type="entry name" value="METHYLMALONATE-SEMIALDEHYDE DEHYDROGENASE [ACYLATING], MITOCHONDRIAL"/>
    <property type="match status" value="1"/>
</dbReference>
<comment type="caution">
    <text evidence="8">The sequence shown here is derived from an EMBL/GenBank/DDBJ whole genome shotgun (WGS) entry which is preliminary data.</text>
</comment>
<dbReference type="InterPro" id="IPR010061">
    <property type="entry name" value="MeMal-semiAld_DH"/>
</dbReference>
<feature type="compositionally biased region" description="Pro residues" evidence="5">
    <location>
        <begin position="561"/>
        <end position="572"/>
    </location>
</feature>
<name>A0A3L6DZX4_MAIZE</name>
<dbReference type="EC" id="1.2.1.27" evidence="2"/>
<dbReference type="InterPro" id="IPR040911">
    <property type="entry name" value="Exostosin_GT47"/>
</dbReference>
<dbReference type="ExpressionAtlas" id="A0A3L6DZX4">
    <property type="expression patterns" value="baseline and differential"/>
</dbReference>
<organism evidence="8">
    <name type="scientific">Zea mays</name>
    <name type="common">Maize</name>
    <dbReference type="NCBI Taxonomy" id="4577"/>
    <lineage>
        <taxon>Eukaryota</taxon>
        <taxon>Viridiplantae</taxon>
        <taxon>Streptophyta</taxon>
        <taxon>Embryophyta</taxon>
        <taxon>Tracheophyta</taxon>
        <taxon>Spermatophyta</taxon>
        <taxon>Magnoliopsida</taxon>
        <taxon>Liliopsida</taxon>
        <taxon>Poales</taxon>
        <taxon>Poaceae</taxon>
        <taxon>PACMAD clade</taxon>
        <taxon>Panicoideae</taxon>
        <taxon>Andropogonodae</taxon>
        <taxon>Andropogoneae</taxon>
        <taxon>Tripsacinae</taxon>
        <taxon>Zea</taxon>
    </lineage>
</organism>
<dbReference type="Proteomes" id="UP000251960">
    <property type="component" value="Chromosome 7"/>
</dbReference>
<evidence type="ECO:0000313" key="8">
    <source>
        <dbReference type="EMBL" id="PWZ13181.1"/>
    </source>
</evidence>
<comment type="similarity">
    <text evidence="1">Belongs to the aldehyde dehydrogenase family.</text>
</comment>
<evidence type="ECO:0000256" key="2">
    <source>
        <dbReference type="ARBA" id="ARBA00013048"/>
    </source>
</evidence>
<feature type="region of interest" description="Disordered" evidence="5">
    <location>
        <begin position="607"/>
        <end position="629"/>
    </location>
</feature>
<evidence type="ECO:0000256" key="3">
    <source>
        <dbReference type="ARBA" id="ARBA00023002"/>
    </source>
</evidence>
<dbReference type="InterPro" id="IPR016163">
    <property type="entry name" value="Ald_DH_C"/>
</dbReference>
<dbReference type="FunFam" id="3.40.309.10:FF:000002">
    <property type="entry name" value="Methylmalonate-semialdehyde dehydrogenase (Acylating)"/>
    <property type="match status" value="1"/>
</dbReference>
<dbReference type="NCBIfam" id="TIGR01722">
    <property type="entry name" value="MMSDH"/>
    <property type="match status" value="1"/>
</dbReference>
<sequence length="1179" mass="128475">MELFARASAAAACCLLVLVTFLVVAACWWDPRTREASSWFLSPPRSAPSSFSSLTSAGGVGGGGEHLLATASSYYSAAAGFRNSTGKEVHQEVRGHGGDDRGFLSFVNSSFGYDEAPPPSAPAPASPVTGGSDEVIIQSTPPQVERRRDDVKLERLELGLARARSAIMEAIRKKDKVSPLPDKDYVPMGPVYRNAHVFHRSYLEMERQLKVYVYEEGEPPVFHDGPCRSIYSTEGRFIHSMETETETEEGRRLRTRDPARAHVFFLPFSVVKMVQTIYEPGSRDMAPLKRTVADYVRVLSSKYPYWNRSLGADHFMLSCHDWGPYVSSANAQLFGNSIRVLCNANTSEGFDPARDVSLPEVNLRSDAVERQVGGPSASRRPVLAFFAGGNHGPVRPALLAHWGPGGRRGGGDPDVRVSEYLPRGGGAPSYADMMRRSRFCLCPGGYEVASPRLAEALYLGCVPVVVDDGEYALPFADVLDWDAFALRLRVADIPRLKEILAAVSPRQYIRMQRRVRMVGPRDAGAAAIQNYRHDDIHRSHPRAQQTTPTRWLVLGRQATPRPNPEAPPPPIDRPSTHAPLGALPLRYARGPAAPRRAGAFLSLTDRATDPTLPHARSPRAPPVSGDGPLIHRRRRRRSVALQRPCLRPGTCPRLLPVPQSVLCFCLIARAALGTSSRLTSRIPPPQSRVRLLIGGEFVESRADEHVDVTNPATQEVVSRIPLTTADEFKAAVDAARTAFPGWRNTPVTTRQRVMFKFQELIRANMDKLAENITTEQGKTLKDAWGDVFRGLEVVEHACGMGTLQMGEYVSNVSNGIDTFSIREPLGVCAGICPFNFPAMIPLWMFPIAVTCGNTFVLKPSEKDPGAAMMLAELAMEAGLPKGVLNIVHGTNVCLFGSNPALPMQDVVNNICDDEDIKAVSFVGSNTAGMHIYSRASAAGKRVQCNMGAKNHAIILPDADRDATLNALIAAGFGAAGQREDELVKRASGLVVSSGMVNDADLGPVISRQAKDRICKLVQSGVDSGARILLDGRKIVVPRYEDGNFVGPTILADVKSDMECYKEEIFGPVLLLMKAESLEDAIQIINRNKYGNGASIFTTSGVSARKFQTDIEAGQVGINVPIPVPLPFFSFTGSKASFAGDLNFYGKAGVQFFTQIKTITQQWKESPVQRVSLSMPTSQK</sequence>
<dbReference type="Pfam" id="PF00171">
    <property type="entry name" value="Aldedh"/>
    <property type="match status" value="2"/>
</dbReference>
<dbReference type="PANTHER" id="PTHR43866">
    <property type="entry name" value="MALONATE-SEMIALDEHYDE DEHYDROGENASE"/>
    <property type="match status" value="1"/>
</dbReference>
<dbReference type="Gene3D" id="3.40.309.10">
    <property type="entry name" value="Aldehyde Dehydrogenase, Chain A, domain 2"/>
    <property type="match status" value="1"/>
</dbReference>
<dbReference type="GO" id="GO:0004491">
    <property type="term" value="F:methylmalonate-semialdehyde dehydrogenase (acylating, NAD) activity"/>
    <property type="evidence" value="ECO:0007669"/>
    <property type="project" value="UniProtKB-EC"/>
</dbReference>
<dbReference type="AlphaFoldDB" id="A0A3L6DZX4"/>
<keyword evidence="4" id="KW-0520">NAD</keyword>
<accession>A0A3L6DZX4</accession>
<gene>
    <name evidence="8" type="primary">ALDH6B2</name>
    <name evidence="8" type="ORF">Zm00014a_006655</name>
</gene>
<keyword evidence="3" id="KW-0560">Oxidoreductase</keyword>
<dbReference type="CDD" id="cd07085">
    <property type="entry name" value="ALDH_F6_MMSDH"/>
    <property type="match status" value="1"/>
</dbReference>
<feature type="domain" description="Aldehyde dehydrogenase" evidence="6">
    <location>
        <begin position="697"/>
        <end position="978"/>
    </location>
</feature>
<dbReference type="EMBL" id="NCVQ01000008">
    <property type="protein sequence ID" value="PWZ13181.1"/>
    <property type="molecule type" value="Genomic_DNA"/>
</dbReference>
<feature type="domain" description="Exostosin GT47" evidence="7">
    <location>
        <begin position="206"/>
        <end position="502"/>
    </location>
</feature>
<evidence type="ECO:0000259" key="6">
    <source>
        <dbReference type="Pfam" id="PF00171"/>
    </source>
</evidence>
<dbReference type="SUPFAM" id="SSF53720">
    <property type="entry name" value="ALDH-like"/>
    <property type="match status" value="1"/>
</dbReference>
<proteinExistence type="inferred from homology"/>
<reference evidence="8" key="1">
    <citation type="journal article" date="2018" name="Nat. Genet.">
        <title>Extensive intraspecific gene order and gene structural variations between Mo17 and other maize genomes.</title>
        <authorList>
            <person name="Sun S."/>
            <person name="Zhou Y."/>
            <person name="Chen J."/>
            <person name="Shi J."/>
            <person name="Zhao H."/>
            <person name="Zhao H."/>
            <person name="Song W."/>
            <person name="Zhang M."/>
            <person name="Cui Y."/>
            <person name="Dong X."/>
            <person name="Liu H."/>
            <person name="Ma X."/>
            <person name="Jiao Y."/>
            <person name="Wang B."/>
            <person name="Wei X."/>
            <person name="Stein J.C."/>
            <person name="Glaubitz J.C."/>
            <person name="Lu F."/>
            <person name="Yu G."/>
            <person name="Liang C."/>
            <person name="Fengler K."/>
            <person name="Li B."/>
            <person name="Rafalski A."/>
            <person name="Schnable P.S."/>
            <person name="Ware D.H."/>
            <person name="Buckler E.S."/>
            <person name="Lai J."/>
        </authorList>
    </citation>
    <scope>NUCLEOTIDE SEQUENCE [LARGE SCALE GENOMIC DNA]</scope>
    <source>
        <tissue evidence="8">Seedling</tissue>
    </source>
</reference>
<feature type="domain" description="Aldehyde dehydrogenase" evidence="6">
    <location>
        <begin position="981"/>
        <end position="1158"/>
    </location>
</feature>
<dbReference type="InterPro" id="IPR016162">
    <property type="entry name" value="Ald_DH_N"/>
</dbReference>
<feature type="compositionally biased region" description="Pro residues" evidence="5">
    <location>
        <begin position="116"/>
        <end position="125"/>
    </location>
</feature>
<evidence type="ECO:0000256" key="4">
    <source>
        <dbReference type="ARBA" id="ARBA00023027"/>
    </source>
</evidence>
<feature type="region of interest" description="Disordered" evidence="5">
    <location>
        <begin position="114"/>
        <end position="135"/>
    </location>
</feature>
<dbReference type="InterPro" id="IPR015590">
    <property type="entry name" value="Aldehyde_DH_dom"/>
</dbReference>
<dbReference type="Gene3D" id="3.40.605.10">
    <property type="entry name" value="Aldehyde Dehydrogenase, Chain A, domain 1"/>
    <property type="match status" value="1"/>
</dbReference>
<evidence type="ECO:0000256" key="5">
    <source>
        <dbReference type="SAM" id="MobiDB-lite"/>
    </source>
</evidence>
<evidence type="ECO:0000256" key="1">
    <source>
        <dbReference type="ARBA" id="ARBA00009986"/>
    </source>
</evidence>
<evidence type="ECO:0000259" key="7">
    <source>
        <dbReference type="Pfam" id="PF03016"/>
    </source>
</evidence>
<dbReference type="InterPro" id="IPR016161">
    <property type="entry name" value="Ald_DH/histidinol_DH"/>
</dbReference>
<dbReference type="FunFam" id="3.40.605.10:FF:000003">
    <property type="entry name" value="Methylmalonate-semialdehyde dehydrogenase [acylating]"/>
    <property type="match status" value="1"/>
</dbReference>
<feature type="region of interest" description="Disordered" evidence="5">
    <location>
        <begin position="557"/>
        <end position="581"/>
    </location>
</feature>